<dbReference type="EMBL" id="CP002780">
    <property type="protein sequence ID" value="AEG60785.1"/>
    <property type="molecule type" value="Genomic_DNA"/>
</dbReference>
<evidence type="ECO:0000313" key="2">
    <source>
        <dbReference type="Proteomes" id="UP000009234"/>
    </source>
</evidence>
<proteinExistence type="predicted"/>
<reference evidence="1 2" key="2">
    <citation type="journal article" date="2012" name="Stand. Genomic Sci.">
        <title>Complete genome sequence of the sulfate-reducing firmicute Desulfotomaculum ruminis type strain (DL(T)).</title>
        <authorList>
            <person name="Spring S."/>
            <person name="Visser M."/>
            <person name="Lu M."/>
            <person name="Copeland A."/>
            <person name="Lapidus A."/>
            <person name="Lucas S."/>
            <person name="Cheng J.F."/>
            <person name="Han C."/>
            <person name="Tapia R."/>
            <person name="Goodwin L.A."/>
            <person name="Pitluck S."/>
            <person name="Ivanova N."/>
            <person name="Land M."/>
            <person name="Hauser L."/>
            <person name="Larimer F."/>
            <person name="Rohde M."/>
            <person name="Goker M."/>
            <person name="Detter J.C."/>
            <person name="Kyrpides N.C."/>
            <person name="Woyke T."/>
            <person name="Schaap P.J."/>
            <person name="Plugge C.M."/>
            <person name="Muyzer G."/>
            <person name="Kuever J."/>
            <person name="Pereira I.A."/>
            <person name="Parshina S.N."/>
            <person name="Bernier-Latmani R."/>
            <person name="Stams A.J."/>
            <person name="Klenk H.P."/>
        </authorList>
    </citation>
    <scope>NUCLEOTIDE SEQUENCE [LARGE SCALE GENOMIC DNA]</scope>
    <source>
        <strain evidence="2">ATCC 23193 / DSM 2154 / NCIB 8452 / DL</strain>
    </source>
</reference>
<keyword evidence="2" id="KW-1185">Reference proteome</keyword>
<dbReference type="HOGENOM" id="CLU_3079237_0_0_9"/>
<gene>
    <name evidence="1" type="ordered locus">Desru_2558</name>
</gene>
<reference evidence="2" key="1">
    <citation type="submission" date="2011-05" db="EMBL/GenBank/DDBJ databases">
        <title>Complete sequence of Desulfotomaculum ruminis DSM 2154.</title>
        <authorList>
            <person name="Lucas S."/>
            <person name="Copeland A."/>
            <person name="Lapidus A."/>
            <person name="Cheng J.-F."/>
            <person name="Goodwin L."/>
            <person name="Pitluck S."/>
            <person name="Lu M."/>
            <person name="Detter J.C."/>
            <person name="Han C."/>
            <person name="Tapia R."/>
            <person name="Land M."/>
            <person name="Hauser L."/>
            <person name="Kyrpides N."/>
            <person name="Ivanova N."/>
            <person name="Mikhailova N."/>
            <person name="Pagani I."/>
            <person name="Stams A.J.M."/>
            <person name="Plugge C.M."/>
            <person name="Muyzer G."/>
            <person name="Kuever J."/>
            <person name="Parshina S.N."/>
            <person name="Ivanova A.E."/>
            <person name="Nazina T.N."/>
            <person name="Brambilla E."/>
            <person name="Spring S."/>
            <person name="Klenk H.-P."/>
            <person name="Woyke T."/>
        </authorList>
    </citation>
    <scope>NUCLEOTIDE SEQUENCE [LARGE SCALE GENOMIC DNA]</scope>
    <source>
        <strain evidence="2">ATCC 23193 / DSM 2154 / NCIB 8452 / DL</strain>
    </source>
</reference>
<accession>F6DPU6</accession>
<evidence type="ECO:0000313" key="1">
    <source>
        <dbReference type="EMBL" id="AEG60785.1"/>
    </source>
</evidence>
<dbReference type="Proteomes" id="UP000009234">
    <property type="component" value="Chromosome"/>
</dbReference>
<dbReference type="KEGG" id="dru:Desru_2558"/>
<sequence>MFEQLFKELSHDREKILAFLNFLVKEKKLTLEELRRVIYGMNPKSEKIEAKG</sequence>
<organism evidence="1 2">
    <name type="scientific">Desulforamulus ruminis (strain ATCC 23193 / DSM 2154 / NCIMB 8452 / DL)</name>
    <name type="common">Desulfotomaculum ruminis</name>
    <dbReference type="NCBI Taxonomy" id="696281"/>
    <lineage>
        <taxon>Bacteria</taxon>
        <taxon>Bacillati</taxon>
        <taxon>Bacillota</taxon>
        <taxon>Clostridia</taxon>
        <taxon>Eubacteriales</taxon>
        <taxon>Peptococcaceae</taxon>
        <taxon>Desulforamulus</taxon>
    </lineage>
</organism>
<protein>
    <submittedName>
        <fullName evidence="1">Uncharacterized protein</fullName>
    </submittedName>
</protein>
<dbReference type="AlphaFoldDB" id="F6DPU6"/>
<name>F6DPU6_DESRL</name>